<protein>
    <submittedName>
        <fullName evidence="2">Uncharacterized protein</fullName>
    </submittedName>
</protein>
<comment type="caution">
    <text evidence="2">The sequence shown here is derived from an EMBL/GenBank/DDBJ whole genome shotgun (WGS) entry which is preliminary data.</text>
</comment>
<feature type="region of interest" description="Disordered" evidence="1">
    <location>
        <begin position="1"/>
        <end position="34"/>
    </location>
</feature>
<dbReference type="OrthoDB" id="2504009at2759"/>
<proteinExistence type="predicted"/>
<organism evidence="2 3">
    <name type="scientific">Austropuccinia psidii MF-1</name>
    <dbReference type="NCBI Taxonomy" id="1389203"/>
    <lineage>
        <taxon>Eukaryota</taxon>
        <taxon>Fungi</taxon>
        <taxon>Dikarya</taxon>
        <taxon>Basidiomycota</taxon>
        <taxon>Pucciniomycotina</taxon>
        <taxon>Pucciniomycetes</taxon>
        <taxon>Pucciniales</taxon>
        <taxon>Sphaerophragmiaceae</taxon>
        <taxon>Austropuccinia</taxon>
    </lineage>
</organism>
<feature type="region of interest" description="Disordered" evidence="1">
    <location>
        <begin position="48"/>
        <end position="79"/>
    </location>
</feature>
<evidence type="ECO:0000256" key="1">
    <source>
        <dbReference type="SAM" id="MobiDB-lite"/>
    </source>
</evidence>
<gene>
    <name evidence="2" type="ORF">O181_076434</name>
</gene>
<evidence type="ECO:0000313" key="2">
    <source>
        <dbReference type="EMBL" id="MBW0536719.1"/>
    </source>
</evidence>
<name>A0A9Q3FCY4_9BASI</name>
<sequence>MVGQPGANTPSNNSQDHPPSSSTRAAPAQFNSNECSKYLSSRHTAEMEALASNQLPSSEKPELYKPPGPSSFAGGWGSGKYTSMANGQDFLLGLSSKLENSHNHSNNLRK</sequence>
<dbReference type="AlphaFoldDB" id="A0A9Q3FCY4"/>
<keyword evidence="3" id="KW-1185">Reference proteome</keyword>
<accession>A0A9Q3FCY4</accession>
<reference evidence="2" key="1">
    <citation type="submission" date="2021-03" db="EMBL/GenBank/DDBJ databases">
        <title>Draft genome sequence of rust myrtle Austropuccinia psidii MF-1, a brazilian biotype.</title>
        <authorList>
            <person name="Quecine M.C."/>
            <person name="Pachon D.M.R."/>
            <person name="Bonatelli M.L."/>
            <person name="Correr F.H."/>
            <person name="Franceschini L.M."/>
            <person name="Leite T.F."/>
            <person name="Margarido G.R.A."/>
            <person name="Almeida C.A."/>
            <person name="Ferrarezi J.A."/>
            <person name="Labate C.A."/>
        </authorList>
    </citation>
    <scope>NUCLEOTIDE SEQUENCE</scope>
    <source>
        <strain evidence="2">MF-1</strain>
    </source>
</reference>
<evidence type="ECO:0000313" key="3">
    <source>
        <dbReference type="Proteomes" id="UP000765509"/>
    </source>
</evidence>
<dbReference type="Proteomes" id="UP000765509">
    <property type="component" value="Unassembled WGS sequence"/>
</dbReference>
<dbReference type="EMBL" id="AVOT02041394">
    <property type="protein sequence ID" value="MBW0536719.1"/>
    <property type="molecule type" value="Genomic_DNA"/>
</dbReference>